<dbReference type="PATRIC" id="fig|1423724.4.peg.1328"/>
<evidence type="ECO:0000313" key="1">
    <source>
        <dbReference type="EMBL" id="KRL84001.1"/>
    </source>
</evidence>
<proteinExistence type="predicted"/>
<organism evidence="1 2">
    <name type="scientific">Ligilactobacillus apodemi DSM 16634 = JCM 16172</name>
    <dbReference type="NCBI Taxonomy" id="1423724"/>
    <lineage>
        <taxon>Bacteria</taxon>
        <taxon>Bacillati</taxon>
        <taxon>Bacillota</taxon>
        <taxon>Bacilli</taxon>
        <taxon>Lactobacillales</taxon>
        <taxon>Lactobacillaceae</taxon>
        <taxon>Ligilactobacillus</taxon>
    </lineage>
</organism>
<dbReference type="RefSeq" id="WP_155891505.1">
    <property type="nucleotide sequence ID" value="NZ_AZFT01000053.1"/>
</dbReference>
<evidence type="ECO:0000313" key="2">
    <source>
        <dbReference type="Proteomes" id="UP000051324"/>
    </source>
</evidence>
<dbReference type="AlphaFoldDB" id="A0A0R1TRE2"/>
<comment type="caution">
    <text evidence="1">The sequence shown here is derived from an EMBL/GenBank/DDBJ whole genome shotgun (WGS) entry which is preliminary data.</text>
</comment>
<name>A0A0R1TRE2_9LACO</name>
<protein>
    <submittedName>
        <fullName evidence="1">Uncharacterized protein</fullName>
    </submittedName>
</protein>
<dbReference type="EMBL" id="AZFT01000053">
    <property type="protein sequence ID" value="KRL84001.1"/>
    <property type="molecule type" value="Genomic_DNA"/>
</dbReference>
<gene>
    <name evidence="1" type="ORF">FC32_GL001272</name>
</gene>
<sequence length="55" mass="6632">MIKKIDKHSRLYGTSGQLKFWNNVKRPQTKEEKEWVEGTVKWFAENHGDKKKDKK</sequence>
<dbReference type="STRING" id="1423724.FC32_GL001272"/>
<accession>A0A0R1TRE2</accession>
<reference evidence="1 2" key="1">
    <citation type="journal article" date="2015" name="Genome Announc.">
        <title>Expanding the biotechnology potential of lactobacilli through comparative genomics of 213 strains and associated genera.</title>
        <authorList>
            <person name="Sun Z."/>
            <person name="Harris H.M."/>
            <person name="McCann A."/>
            <person name="Guo C."/>
            <person name="Argimon S."/>
            <person name="Zhang W."/>
            <person name="Yang X."/>
            <person name="Jeffery I.B."/>
            <person name="Cooney J.C."/>
            <person name="Kagawa T.F."/>
            <person name="Liu W."/>
            <person name="Song Y."/>
            <person name="Salvetti E."/>
            <person name="Wrobel A."/>
            <person name="Rasinkangas P."/>
            <person name="Parkhill J."/>
            <person name="Rea M.C."/>
            <person name="O'Sullivan O."/>
            <person name="Ritari J."/>
            <person name="Douillard F.P."/>
            <person name="Paul Ross R."/>
            <person name="Yang R."/>
            <person name="Briner A.E."/>
            <person name="Felis G.E."/>
            <person name="de Vos W.M."/>
            <person name="Barrangou R."/>
            <person name="Klaenhammer T.R."/>
            <person name="Caufield P.W."/>
            <person name="Cui Y."/>
            <person name="Zhang H."/>
            <person name="O'Toole P.W."/>
        </authorList>
    </citation>
    <scope>NUCLEOTIDE SEQUENCE [LARGE SCALE GENOMIC DNA]</scope>
    <source>
        <strain evidence="1 2">DSM 16634</strain>
    </source>
</reference>
<keyword evidence="2" id="KW-1185">Reference proteome</keyword>
<dbReference type="Proteomes" id="UP000051324">
    <property type="component" value="Unassembled WGS sequence"/>
</dbReference>